<protein>
    <recommendedName>
        <fullName evidence="4">Encoded protein</fullName>
    </recommendedName>
</protein>
<dbReference type="Proteomes" id="UP000815325">
    <property type="component" value="Unassembled WGS sequence"/>
</dbReference>
<reference evidence="2" key="1">
    <citation type="submission" date="2017-08" db="EMBL/GenBank/DDBJ databases">
        <authorList>
            <person name="Polle J.E."/>
            <person name="Barry K."/>
            <person name="Cushman J."/>
            <person name="Schmutz J."/>
            <person name="Tran D."/>
            <person name="Hathwaick L.T."/>
            <person name="Yim W.C."/>
            <person name="Jenkins J."/>
            <person name="Mckie-Krisberg Z.M."/>
            <person name="Prochnik S."/>
            <person name="Lindquist E."/>
            <person name="Dockter R.B."/>
            <person name="Adam C."/>
            <person name="Molina H."/>
            <person name="Bunkerborg J."/>
            <person name="Jin E."/>
            <person name="Buchheim M."/>
            <person name="Magnuson J."/>
        </authorList>
    </citation>
    <scope>NUCLEOTIDE SEQUENCE</scope>
    <source>
        <strain evidence="2">CCAP 19/18</strain>
    </source>
</reference>
<dbReference type="EMBL" id="MU070400">
    <property type="protein sequence ID" value="KAF5827919.1"/>
    <property type="molecule type" value="Genomic_DNA"/>
</dbReference>
<evidence type="ECO:0000313" key="3">
    <source>
        <dbReference type="Proteomes" id="UP000815325"/>
    </source>
</evidence>
<organism evidence="2 3">
    <name type="scientific">Dunaliella salina</name>
    <name type="common">Green alga</name>
    <name type="synonym">Protococcus salinus</name>
    <dbReference type="NCBI Taxonomy" id="3046"/>
    <lineage>
        <taxon>Eukaryota</taxon>
        <taxon>Viridiplantae</taxon>
        <taxon>Chlorophyta</taxon>
        <taxon>core chlorophytes</taxon>
        <taxon>Chlorophyceae</taxon>
        <taxon>CS clade</taxon>
        <taxon>Chlamydomonadales</taxon>
        <taxon>Dunaliellaceae</taxon>
        <taxon>Dunaliella</taxon>
    </lineage>
</organism>
<feature type="region of interest" description="Disordered" evidence="1">
    <location>
        <begin position="434"/>
        <end position="464"/>
    </location>
</feature>
<reference evidence="2" key="2">
    <citation type="submission" date="2020-06" db="EMBL/GenBank/DDBJ databases">
        <authorList>
            <consortium name="DOE Joint Genome Institute"/>
            <person name="Calhoun S."/>
            <person name="Polle J.E."/>
            <person name="Mckie-Krisberg Z."/>
            <person name="Prochnik S."/>
            <person name="Neofotis P."/>
            <person name="Yim W.C."/>
            <person name="Hathwaik L.T."/>
            <person name="Jenkins J."/>
            <person name="Molina H."/>
            <person name="Bunkenborg J."/>
            <person name="Grigoriev I.V."/>
            <person name="Barry K."/>
            <person name="Schmutz J."/>
            <person name="Jin E."/>
            <person name="Cushman J.C."/>
            <person name="Magnuson J.K."/>
        </authorList>
    </citation>
    <scope>NUCLEOTIDE SEQUENCE</scope>
    <source>
        <strain evidence="2">CCAP 19/18</strain>
    </source>
</reference>
<name>A0ABQ7FZZ1_DUNSA</name>
<sequence>MKDKIDVFHCPLYMATPHDEWDADSSLQLINTEAQRFLEQISKETDAAKKWNSEVTRALGPLTEDKEKEPKHLAEARLAMEATSLNLKCRVNMLEQMCHSLCESVQGLCEALLDAGINTAQQPLATSVPAPAPVLGLKDVRKVSAKSRLLRPSGFQFALPSSQPTRMQDEAHSVYIFPAHLAPALPERHSAPASLQLKQDLSSSNSSRSNEPQKARAAAVKVAGCDSKIRGAWSRADHVPLQHQQYGRGPLGMPRQLTESMTAMCNEIPAVRRPPLRRNTSSASLVGHERNLGTTARRATYQGPQGGSPFAEIAKEEDKGGLNDTARLGRSDSKAPAVRQPPLRRCTSLGGRLERSGAGFTARRATYQGSEGGILRNDVATEEHKGEVNDAPWLGHTDTKLSATRRPPLRRNATSASLVQRLEDSAKHFPARRATYQGSEGGKGLLNDVKEEEEEEGEGTAKDLSWQDVIAKRSLFSRRTESARDLEPTSSSWAAASARVR</sequence>
<feature type="compositionally biased region" description="Basic and acidic residues" evidence="1">
    <location>
        <begin position="320"/>
        <end position="333"/>
    </location>
</feature>
<feature type="region of interest" description="Disordered" evidence="1">
    <location>
        <begin position="477"/>
        <end position="501"/>
    </location>
</feature>
<evidence type="ECO:0008006" key="4">
    <source>
        <dbReference type="Google" id="ProtNLM"/>
    </source>
</evidence>
<accession>A0ABQ7FZZ1</accession>
<dbReference type="EMBL" id="MU070400">
    <property type="protein sequence ID" value="KAF5827918.1"/>
    <property type="molecule type" value="Genomic_DNA"/>
</dbReference>
<feature type="compositionally biased region" description="Basic and acidic residues" evidence="1">
    <location>
        <begin position="478"/>
        <end position="487"/>
    </location>
</feature>
<feature type="region of interest" description="Disordered" evidence="1">
    <location>
        <begin position="320"/>
        <end position="350"/>
    </location>
</feature>
<gene>
    <name evidence="2" type="ORF">DUNSADRAFT_18535</name>
</gene>
<feature type="compositionally biased region" description="Low complexity" evidence="1">
    <location>
        <begin position="490"/>
        <end position="501"/>
    </location>
</feature>
<proteinExistence type="predicted"/>
<evidence type="ECO:0000256" key="1">
    <source>
        <dbReference type="SAM" id="MobiDB-lite"/>
    </source>
</evidence>
<evidence type="ECO:0000313" key="2">
    <source>
        <dbReference type="EMBL" id="KAF5827919.1"/>
    </source>
</evidence>
<keyword evidence="3" id="KW-1185">Reference proteome</keyword>
<feature type="region of interest" description="Disordered" evidence="1">
    <location>
        <begin position="193"/>
        <end position="216"/>
    </location>
</feature>
<comment type="caution">
    <text evidence="2">The sequence shown here is derived from an EMBL/GenBank/DDBJ whole genome shotgun (WGS) entry which is preliminary data.</text>
</comment>